<dbReference type="Proteomes" id="UP000230750">
    <property type="component" value="Unassembled WGS sequence"/>
</dbReference>
<keyword evidence="2" id="KW-1185">Reference proteome</keyword>
<dbReference type="InterPro" id="IPR052986">
    <property type="entry name" value="VLIG_GTPase"/>
</dbReference>
<proteinExistence type="predicted"/>
<evidence type="ECO:0000313" key="1">
    <source>
        <dbReference type="EMBL" id="PIK61264.1"/>
    </source>
</evidence>
<gene>
    <name evidence="1" type="ORF">BSL78_01823</name>
</gene>
<dbReference type="AlphaFoldDB" id="A0A2G8LLZ8"/>
<reference evidence="1 2" key="1">
    <citation type="journal article" date="2017" name="PLoS Biol.">
        <title>The sea cucumber genome provides insights into morphological evolution and visceral regeneration.</title>
        <authorList>
            <person name="Zhang X."/>
            <person name="Sun L."/>
            <person name="Yuan J."/>
            <person name="Sun Y."/>
            <person name="Gao Y."/>
            <person name="Zhang L."/>
            <person name="Li S."/>
            <person name="Dai H."/>
            <person name="Hamel J.F."/>
            <person name="Liu C."/>
            <person name="Yu Y."/>
            <person name="Liu S."/>
            <person name="Lin W."/>
            <person name="Guo K."/>
            <person name="Jin S."/>
            <person name="Xu P."/>
            <person name="Storey K.B."/>
            <person name="Huan P."/>
            <person name="Zhang T."/>
            <person name="Zhou Y."/>
            <person name="Zhang J."/>
            <person name="Lin C."/>
            <person name="Li X."/>
            <person name="Xing L."/>
            <person name="Huo D."/>
            <person name="Sun M."/>
            <person name="Wang L."/>
            <person name="Mercier A."/>
            <person name="Li F."/>
            <person name="Yang H."/>
            <person name="Xiang J."/>
        </authorList>
    </citation>
    <scope>NUCLEOTIDE SEQUENCE [LARGE SCALE GENOMIC DNA]</scope>
    <source>
        <strain evidence="1">Shaxun</strain>
        <tissue evidence="1">Muscle</tissue>
    </source>
</reference>
<dbReference type="EMBL" id="MRZV01000037">
    <property type="protein sequence ID" value="PIK61264.1"/>
    <property type="molecule type" value="Genomic_DNA"/>
</dbReference>
<name>A0A2G8LLZ8_STIJA</name>
<evidence type="ECO:0000313" key="2">
    <source>
        <dbReference type="Proteomes" id="UP000230750"/>
    </source>
</evidence>
<dbReference type="STRING" id="307972.A0A2G8LLZ8"/>
<accession>A0A2G8LLZ8</accession>
<comment type="caution">
    <text evidence="1">The sequence shown here is derived from an EMBL/GenBank/DDBJ whole genome shotgun (WGS) entry which is preliminary data.</text>
</comment>
<protein>
    <submittedName>
        <fullName evidence="1">Putative interferon-induced very large GTPase 1-like isoform X1</fullName>
    </submittedName>
</protein>
<organism evidence="1 2">
    <name type="scientific">Stichopus japonicus</name>
    <name type="common">Sea cucumber</name>
    <dbReference type="NCBI Taxonomy" id="307972"/>
    <lineage>
        <taxon>Eukaryota</taxon>
        <taxon>Metazoa</taxon>
        <taxon>Echinodermata</taxon>
        <taxon>Eleutherozoa</taxon>
        <taxon>Echinozoa</taxon>
        <taxon>Holothuroidea</taxon>
        <taxon>Aspidochirotacea</taxon>
        <taxon>Aspidochirotida</taxon>
        <taxon>Stichopodidae</taxon>
        <taxon>Apostichopus</taxon>
    </lineage>
</organism>
<sequence length="216" mass="25253">MQSVECPYHFGRGKNQDKFLDEIKRLSEIVEGHLICLISSTNHEQLCKTYNGVKRTLIFSQPFLADTGAEICRKLNMLLWSHDDGRRQHKFRTIYSLKNLCKDLDIEIDEDAEGCVAGKKLAKDMITSIRQSPDNYKVKHLPLQGKMWQKWSRLDKKWNKGYDNQFTCVEHYRDDLRDQLTKAREQQHETALSEDVLKFIEAMKRPFTQGDTSLLG</sequence>
<dbReference type="PANTHER" id="PTHR14819">
    <property type="entry name" value="GTP-BINDING"/>
    <property type="match status" value="1"/>
</dbReference>
<dbReference type="PANTHER" id="PTHR14819:SF25">
    <property type="entry name" value="CHROMOSOME UNDETERMINED SCAFFOLD_52, WHOLE GENOME SHOTGUN SEQUENCE"/>
    <property type="match status" value="1"/>
</dbReference>